<dbReference type="InterPro" id="IPR000531">
    <property type="entry name" value="Beta-barrel_TonB"/>
</dbReference>
<reference evidence="14" key="1">
    <citation type="journal article" date="2019" name="Int. J. Syst. Evol. Microbiol.">
        <title>The Global Catalogue of Microorganisms (GCM) 10K type strain sequencing project: providing services to taxonomists for standard genome sequencing and annotation.</title>
        <authorList>
            <consortium name="The Broad Institute Genomics Platform"/>
            <consortium name="The Broad Institute Genome Sequencing Center for Infectious Disease"/>
            <person name="Wu L."/>
            <person name="Ma J."/>
        </authorList>
    </citation>
    <scope>NUCLEOTIDE SEQUENCE [LARGE SCALE GENOMIC DNA]</scope>
    <source>
        <strain evidence="14">NBRC 15640</strain>
    </source>
</reference>
<evidence type="ECO:0000256" key="11">
    <source>
        <dbReference type="PROSITE-ProRule" id="PRU01360"/>
    </source>
</evidence>
<accession>A0AAV5NL39</accession>
<evidence type="ECO:0000256" key="7">
    <source>
        <dbReference type="ARBA" id="ARBA00023077"/>
    </source>
</evidence>
<evidence type="ECO:0000256" key="2">
    <source>
        <dbReference type="ARBA" id="ARBA00008143"/>
    </source>
</evidence>
<protein>
    <recommendedName>
        <fullName evidence="12">TonB-dependent receptor-like beta-barrel domain-containing protein</fullName>
    </recommendedName>
</protein>
<comment type="subcellular location">
    <subcellularLocation>
        <location evidence="1 11">Cell outer membrane</location>
        <topology evidence="1 11">Multi-pass membrane protein</topology>
    </subcellularLocation>
</comment>
<evidence type="ECO:0000256" key="5">
    <source>
        <dbReference type="ARBA" id="ARBA00022692"/>
    </source>
</evidence>
<dbReference type="AlphaFoldDB" id="A0AAV5NL39"/>
<dbReference type="InterPro" id="IPR036942">
    <property type="entry name" value="Beta-barrel_TonB_sf"/>
</dbReference>
<dbReference type="Gene3D" id="2.40.170.20">
    <property type="entry name" value="TonB-dependent receptor, beta-barrel domain"/>
    <property type="match status" value="1"/>
</dbReference>
<dbReference type="PROSITE" id="PS52016">
    <property type="entry name" value="TONB_DEPENDENT_REC_3"/>
    <property type="match status" value="1"/>
</dbReference>
<evidence type="ECO:0000256" key="10">
    <source>
        <dbReference type="ARBA" id="ARBA00023237"/>
    </source>
</evidence>
<dbReference type="GO" id="GO:0015344">
    <property type="term" value="F:siderophore uptake transmembrane transporter activity"/>
    <property type="evidence" value="ECO:0007669"/>
    <property type="project" value="TreeGrafter"/>
</dbReference>
<evidence type="ECO:0000256" key="1">
    <source>
        <dbReference type="ARBA" id="ARBA00004571"/>
    </source>
</evidence>
<evidence type="ECO:0000256" key="4">
    <source>
        <dbReference type="ARBA" id="ARBA00022452"/>
    </source>
</evidence>
<dbReference type="PANTHER" id="PTHR30069:SF29">
    <property type="entry name" value="HEMOGLOBIN AND HEMOGLOBIN-HAPTOGLOBIN-BINDING PROTEIN 1-RELATED"/>
    <property type="match status" value="1"/>
</dbReference>
<evidence type="ECO:0000256" key="6">
    <source>
        <dbReference type="ARBA" id="ARBA00022729"/>
    </source>
</evidence>
<dbReference type="Pfam" id="PF00593">
    <property type="entry name" value="TonB_dep_Rec_b-barrel"/>
    <property type="match status" value="1"/>
</dbReference>
<dbReference type="SUPFAM" id="SSF56935">
    <property type="entry name" value="Porins"/>
    <property type="match status" value="1"/>
</dbReference>
<sequence length="354" mass="40114">MDESTHQDDLSTIYYDQTREAQSVTHQAEIQVDAPIGESQVLTVGLLSSVDTLEQKNNGTIEVDKAKSQRHEFYVQDDIFITDNLELLPGFRVQNDADFGVKFTPKLNALYTPAHFNEKNLKIRAGVGSGYRVPNLKERFYEFDHSAIGYKVLGNKELTPESSVSYQLGAEWNLHQNVNAHINLFRNDIKDLIATDLNKEKSRSDLKIYEYTNYQKVKTQGVESALNFTLSQVLSGEFAYNYLEARDLLTDTVIPDRPKHTYIASLNYLIPLLKTEVSLSGKYQSSEFKDSDNTITSPAHTSADLKLNTEINNQFKIFFGINNLTDNVRNTPSNGLDNRPTKGRYFYAGLQIKG</sequence>
<dbReference type="Proteomes" id="UP001156690">
    <property type="component" value="Unassembled WGS sequence"/>
</dbReference>
<gene>
    <name evidence="13" type="ORF">GCM10007932_03240</name>
</gene>
<keyword evidence="9" id="KW-0675">Receptor</keyword>
<keyword evidence="7" id="KW-0798">TonB box</keyword>
<keyword evidence="3 11" id="KW-0813">Transport</keyword>
<organism evidence="13 14">
    <name type="scientific">Vibrio penaeicida</name>
    <dbReference type="NCBI Taxonomy" id="104609"/>
    <lineage>
        <taxon>Bacteria</taxon>
        <taxon>Pseudomonadati</taxon>
        <taxon>Pseudomonadota</taxon>
        <taxon>Gammaproteobacteria</taxon>
        <taxon>Vibrionales</taxon>
        <taxon>Vibrionaceae</taxon>
        <taxon>Vibrio</taxon>
    </lineage>
</organism>
<dbReference type="EMBL" id="BSNX01000002">
    <property type="protein sequence ID" value="GLQ70964.1"/>
    <property type="molecule type" value="Genomic_DNA"/>
</dbReference>
<keyword evidence="10 11" id="KW-0998">Cell outer membrane</keyword>
<keyword evidence="8 11" id="KW-0472">Membrane</keyword>
<dbReference type="RefSeq" id="WP_185829824.1">
    <property type="nucleotide sequence ID" value="NZ_AP025145.1"/>
</dbReference>
<keyword evidence="6" id="KW-0732">Signal</keyword>
<keyword evidence="5 11" id="KW-0812">Transmembrane</keyword>
<keyword evidence="14" id="KW-1185">Reference proteome</keyword>
<evidence type="ECO:0000256" key="8">
    <source>
        <dbReference type="ARBA" id="ARBA00023136"/>
    </source>
</evidence>
<name>A0AAV5NL39_9VIBR</name>
<comment type="similarity">
    <text evidence="2">Belongs to the TonB-dependent receptor family. Hemoglobin/haptoglobin binding protein subfamily.</text>
</comment>
<feature type="domain" description="TonB-dependent receptor-like beta-barrel" evidence="12">
    <location>
        <begin position="54"/>
        <end position="324"/>
    </location>
</feature>
<evidence type="ECO:0000313" key="13">
    <source>
        <dbReference type="EMBL" id="GLQ70964.1"/>
    </source>
</evidence>
<proteinExistence type="inferred from homology"/>
<keyword evidence="4 11" id="KW-1134">Transmembrane beta strand</keyword>
<dbReference type="PANTHER" id="PTHR30069">
    <property type="entry name" value="TONB-DEPENDENT OUTER MEMBRANE RECEPTOR"/>
    <property type="match status" value="1"/>
</dbReference>
<evidence type="ECO:0000259" key="12">
    <source>
        <dbReference type="Pfam" id="PF00593"/>
    </source>
</evidence>
<dbReference type="GO" id="GO:0044718">
    <property type="term" value="P:siderophore transmembrane transport"/>
    <property type="evidence" value="ECO:0007669"/>
    <property type="project" value="TreeGrafter"/>
</dbReference>
<evidence type="ECO:0000256" key="9">
    <source>
        <dbReference type="ARBA" id="ARBA00023170"/>
    </source>
</evidence>
<comment type="caution">
    <text evidence="13">The sequence shown here is derived from an EMBL/GenBank/DDBJ whole genome shotgun (WGS) entry which is preliminary data.</text>
</comment>
<dbReference type="InterPro" id="IPR039426">
    <property type="entry name" value="TonB-dep_rcpt-like"/>
</dbReference>
<dbReference type="GO" id="GO:0009279">
    <property type="term" value="C:cell outer membrane"/>
    <property type="evidence" value="ECO:0007669"/>
    <property type="project" value="UniProtKB-SubCell"/>
</dbReference>
<evidence type="ECO:0000256" key="3">
    <source>
        <dbReference type="ARBA" id="ARBA00022448"/>
    </source>
</evidence>
<evidence type="ECO:0000313" key="14">
    <source>
        <dbReference type="Proteomes" id="UP001156690"/>
    </source>
</evidence>